<keyword evidence="2" id="KW-1185">Reference proteome</keyword>
<gene>
    <name evidence="1" type="ORF">CA13_42850</name>
</gene>
<accession>A0A5C5Z686</accession>
<evidence type="ECO:0000313" key="2">
    <source>
        <dbReference type="Proteomes" id="UP000315010"/>
    </source>
</evidence>
<sequence length="50" mass="5495">MDEFGVPKKEAYAASYFLPAPFFAAWRNSASVSLPTTLSNNSVSDIRQLV</sequence>
<reference evidence="1 2" key="1">
    <citation type="submission" date="2019-02" db="EMBL/GenBank/DDBJ databases">
        <title>Deep-cultivation of Planctomycetes and their phenomic and genomic characterization uncovers novel biology.</title>
        <authorList>
            <person name="Wiegand S."/>
            <person name="Jogler M."/>
            <person name="Boedeker C."/>
            <person name="Pinto D."/>
            <person name="Vollmers J."/>
            <person name="Rivas-Marin E."/>
            <person name="Kohn T."/>
            <person name="Peeters S.H."/>
            <person name="Heuer A."/>
            <person name="Rast P."/>
            <person name="Oberbeckmann S."/>
            <person name="Bunk B."/>
            <person name="Jeske O."/>
            <person name="Meyerdierks A."/>
            <person name="Storesund J.E."/>
            <person name="Kallscheuer N."/>
            <person name="Luecker S."/>
            <person name="Lage O.M."/>
            <person name="Pohl T."/>
            <person name="Merkel B.J."/>
            <person name="Hornburger P."/>
            <person name="Mueller R.-W."/>
            <person name="Bruemmer F."/>
            <person name="Labrenz M."/>
            <person name="Spormann A.M."/>
            <person name="Op Den Camp H."/>
            <person name="Overmann J."/>
            <person name="Amann R."/>
            <person name="Jetten M.S.M."/>
            <person name="Mascher T."/>
            <person name="Medema M.H."/>
            <person name="Devos D.P."/>
            <person name="Kaster A.-K."/>
            <person name="Ovreas L."/>
            <person name="Rohde M."/>
            <person name="Galperin M.Y."/>
            <person name="Jogler C."/>
        </authorList>
    </citation>
    <scope>NUCLEOTIDE SEQUENCE [LARGE SCALE GENOMIC DNA]</scope>
    <source>
        <strain evidence="1 2">CA13</strain>
    </source>
</reference>
<proteinExistence type="predicted"/>
<name>A0A5C5Z686_9BACT</name>
<dbReference type="AlphaFoldDB" id="A0A5C5Z686"/>
<dbReference type="Proteomes" id="UP000315010">
    <property type="component" value="Unassembled WGS sequence"/>
</dbReference>
<organism evidence="1 2">
    <name type="scientific">Novipirellula herctigrandis</name>
    <dbReference type="NCBI Taxonomy" id="2527986"/>
    <lineage>
        <taxon>Bacteria</taxon>
        <taxon>Pseudomonadati</taxon>
        <taxon>Planctomycetota</taxon>
        <taxon>Planctomycetia</taxon>
        <taxon>Pirellulales</taxon>
        <taxon>Pirellulaceae</taxon>
        <taxon>Novipirellula</taxon>
    </lineage>
</organism>
<dbReference type="EMBL" id="SJPJ01000001">
    <property type="protein sequence ID" value="TWT82822.1"/>
    <property type="molecule type" value="Genomic_DNA"/>
</dbReference>
<comment type="caution">
    <text evidence="1">The sequence shown here is derived from an EMBL/GenBank/DDBJ whole genome shotgun (WGS) entry which is preliminary data.</text>
</comment>
<evidence type="ECO:0000313" key="1">
    <source>
        <dbReference type="EMBL" id="TWT82822.1"/>
    </source>
</evidence>
<protein>
    <submittedName>
        <fullName evidence="1">Uncharacterized protein</fullName>
    </submittedName>
</protein>